<proteinExistence type="predicted"/>
<gene>
    <name evidence="4" type="ORF">NONO_c39400</name>
</gene>
<accession>W5THS9</accession>
<reference evidence="4 5" key="1">
    <citation type="journal article" date="2014" name="Appl. Environ. Microbiol.">
        <title>Insights into the Microbial Degradation of Rubber and Gutta-Percha by Analysis of the Complete Genome of Nocardia nova SH22a.</title>
        <authorList>
            <person name="Luo Q."/>
            <person name="Hiessl S."/>
            <person name="Poehlein A."/>
            <person name="Daniel R."/>
            <person name="Steinbuchel A."/>
        </authorList>
    </citation>
    <scope>NUCLEOTIDE SEQUENCE [LARGE SCALE GENOMIC DNA]</scope>
    <source>
        <strain evidence="4">SH22a</strain>
    </source>
</reference>
<dbReference type="Gene3D" id="1.10.10.2840">
    <property type="entry name" value="PucR C-terminal helix-turn-helix domain"/>
    <property type="match status" value="1"/>
</dbReference>
<organism evidence="4 5">
    <name type="scientific">Nocardia nova SH22a</name>
    <dbReference type="NCBI Taxonomy" id="1415166"/>
    <lineage>
        <taxon>Bacteria</taxon>
        <taxon>Bacillati</taxon>
        <taxon>Actinomycetota</taxon>
        <taxon>Actinomycetes</taxon>
        <taxon>Mycobacteriales</taxon>
        <taxon>Nocardiaceae</taxon>
        <taxon>Nocardia</taxon>
    </lineage>
</organism>
<dbReference type="PATRIC" id="fig|1415166.3.peg.4042"/>
<dbReference type="AlphaFoldDB" id="W5THS9"/>
<evidence type="ECO:0000256" key="1">
    <source>
        <dbReference type="SAM" id="MobiDB-lite"/>
    </source>
</evidence>
<dbReference type="Pfam" id="PF13556">
    <property type="entry name" value="HTH_30"/>
    <property type="match status" value="1"/>
</dbReference>
<evidence type="ECO:0000313" key="4">
    <source>
        <dbReference type="EMBL" id="AHH18724.1"/>
    </source>
</evidence>
<dbReference type="InterPro" id="IPR051448">
    <property type="entry name" value="CdaR-like_regulators"/>
</dbReference>
<dbReference type="OrthoDB" id="33973at2"/>
<feature type="region of interest" description="Disordered" evidence="1">
    <location>
        <begin position="1"/>
        <end position="21"/>
    </location>
</feature>
<name>W5THS9_9NOCA</name>
<dbReference type="EMBL" id="CP006850">
    <property type="protein sequence ID" value="AHH18724.1"/>
    <property type="molecule type" value="Genomic_DNA"/>
</dbReference>
<feature type="domain" description="RsbT co-antagonist protein RsbRD N-terminal" evidence="3">
    <location>
        <begin position="29"/>
        <end position="165"/>
    </location>
</feature>
<evidence type="ECO:0000259" key="2">
    <source>
        <dbReference type="Pfam" id="PF13556"/>
    </source>
</evidence>
<evidence type="ECO:0000313" key="5">
    <source>
        <dbReference type="Proteomes" id="UP000019150"/>
    </source>
</evidence>
<dbReference type="KEGG" id="nno:NONO_c39400"/>
<dbReference type="PANTHER" id="PTHR33744:SF1">
    <property type="entry name" value="DNA-BINDING TRANSCRIPTIONAL ACTIVATOR ADER"/>
    <property type="match status" value="1"/>
</dbReference>
<dbReference type="eggNOG" id="COG2508">
    <property type="taxonomic scope" value="Bacteria"/>
</dbReference>
<dbReference type="InterPro" id="IPR042070">
    <property type="entry name" value="PucR_C-HTH_sf"/>
</dbReference>
<dbReference type="PANTHER" id="PTHR33744">
    <property type="entry name" value="CARBOHYDRATE DIACID REGULATOR"/>
    <property type="match status" value="1"/>
</dbReference>
<dbReference type="STRING" id="1415166.NONO_c39400"/>
<dbReference type="Pfam" id="PF14361">
    <property type="entry name" value="RsbRD_N"/>
    <property type="match status" value="1"/>
</dbReference>
<protein>
    <submittedName>
        <fullName evidence="4">Putative transcriptional regulator</fullName>
    </submittedName>
</protein>
<dbReference type="InterPro" id="IPR025736">
    <property type="entry name" value="PucR_C-HTH_dom"/>
</dbReference>
<dbReference type="InterPro" id="IPR025751">
    <property type="entry name" value="RsbRD_N_dom"/>
</dbReference>
<sequence>MDVSSDGVSDDDGSTRPRLRPSALGDLHAFAEHVCARLQAEIPAYRGIASASLVPSTAAAIDRLITATAEDRPLDERELAQFHGYGALRAELGVPLDAMMHGWQIVVREAIERIGTSGYWADRPGADLTAMLGTLLGVSDAATVAYSSGHHEAEAQITRRLDTRRDDAVRALAQGTLPVAEVRKRAQYIGLRLDSTYTAFRAITPEPERTEWDLRQLPGCRPPLGVVAILDGDVVGICDPHAGPGAAAGVFLGIGTECQLEQVPHSLHLAGRAAETARLFGRPGRHTLADLGVLPAVVGDSEVGDTLVARYITPIDEAEAAAVLPTVDAYLAAGLNASETGQRLFLHHNTVRYRLSRFEELTGVSLKDPHVAQQVWWALRYRELESGPRDSGAGSAR</sequence>
<feature type="domain" description="PucR C-terminal helix-turn-helix" evidence="2">
    <location>
        <begin position="324"/>
        <end position="380"/>
    </location>
</feature>
<dbReference type="HOGENOM" id="CLU_041278_1_0_11"/>
<dbReference type="Proteomes" id="UP000019150">
    <property type="component" value="Chromosome"/>
</dbReference>
<keyword evidence="5" id="KW-1185">Reference proteome</keyword>
<evidence type="ECO:0000259" key="3">
    <source>
        <dbReference type="Pfam" id="PF14361"/>
    </source>
</evidence>